<evidence type="ECO:0000313" key="2">
    <source>
        <dbReference type="EMBL" id="CRK98918.1"/>
    </source>
</evidence>
<name>A0A1J1IIM4_9DIPT</name>
<protein>
    <submittedName>
        <fullName evidence="2">CLUMA_CG012167, isoform A</fullName>
    </submittedName>
</protein>
<dbReference type="AlphaFoldDB" id="A0A1J1IIM4"/>
<keyword evidence="1" id="KW-0732">Signal</keyword>
<feature type="signal peptide" evidence="1">
    <location>
        <begin position="1"/>
        <end position="22"/>
    </location>
</feature>
<evidence type="ECO:0000256" key="1">
    <source>
        <dbReference type="SAM" id="SignalP"/>
    </source>
</evidence>
<reference evidence="2 3" key="1">
    <citation type="submission" date="2015-04" db="EMBL/GenBank/DDBJ databases">
        <authorList>
            <person name="Syromyatnikov M.Y."/>
            <person name="Popov V.N."/>
        </authorList>
    </citation>
    <scope>NUCLEOTIDE SEQUENCE [LARGE SCALE GENOMIC DNA]</scope>
</reference>
<dbReference type="SUPFAM" id="SSF57603">
    <property type="entry name" value="FnI-like domain"/>
    <property type="match status" value="1"/>
</dbReference>
<dbReference type="Proteomes" id="UP000183832">
    <property type="component" value="Unassembled WGS sequence"/>
</dbReference>
<evidence type="ECO:0000313" key="3">
    <source>
        <dbReference type="Proteomes" id="UP000183832"/>
    </source>
</evidence>
<accession>A0A1J1IIM4</accession>
<keyword evidence="3" id="KW-1185">Reference proteome</keyword>
<dbReference type="EMBL" id="CVRI01000048">
    <property type="protein sequence ID" value="CRK98918.1"/>
    <property type="molecule type" value="Genomic_DNA"/>
</dbReference>
<gene>
    <name evidence="2" type="ORF">CLUMA_CG012167</name>
</gene>
<sequence length="75" mass="7848">MGEIVNNIVLLIILTLGSTTFATRQCAAGPQFCTRNGINYQPGDSVPSLDSCNTCWCNGNVSPPAIVCTKIGCPS</sequence>
<dbReference type="OrthoDB" id="6132182at2759"/>
<feature type="chain" id="PRO_5012000790" evidence="1">
    <location>
        <begin position="23"/>
        <end position="75"/>
    </location>
</feature>
<organism evidence="2 3">
    <name type="scientific">Clunio marinus</name>
    <dbReference type="NCBI Taxonomy" id="568069"/>
    <lineage>
        <taxon>Eukaryota</taxon>
        <taxon>Metazoa</taxon>
        <taxon>Ecdysozoa</taxon>
        <taxon>Arthropoda</taxon>
        <taxon>Hexapoda</taxon>
        <taxon>Insecta</taxon>
        <taxon>Pterygota</taxon>
        <taxon>Neoptera</taxon>
        <taxon>Endopterygota</taxon>
        <taxon>Diptera</taxon>
        <taxon>Nematocera</taxon>
        <taxon>Chironomoidea</taxon>
        <taxon>Chironomidae</taxon>
        <taxon>Clunio</taxon>
    </lineage>
</organism>
<proteinExistence type="predicted"/>